<dbReference type="Proteomes" id="UP001054945">
    <property type="component" value="Unassembled WGS sequence"/>
</dbReference>
<dbReference type="EMBL" id="BPLR01002094">
    <property type="protein sequence ID" value="GIX69907.1"/>
    <property type="molecule type" value="Genomic_DNA"/>
</dbReference>
<accession>A0AAV4MBQ3</accession>
<organism evidence="2 3">
    <name type="scientific">Caerostris extrusa</name>
    <name type="common">Bark spider</name>
    <name type="synonym">Caerostris bankana</name>
    <dbReference type="NCBI Taxonomy" id="172846"/>
    <lineage>
        <taxon>Eukaryota</taxon>
        <taxon>Metazoa</taxon>
        <taxon>Ecdysozoa</taxon>
        <taxon>Arthropoda</taxon>
        <taxon>Chelicerata</taxon>
        <taxon>Arachnida</taxon>
        <taxon>Araneae</taxon>
        <taxon>Araneomorphae</taxon>
        <taxon>Entelegynae</taxon>
        <taxon>Araneoidea</taxon>
        <taxon>Araneidae</taxon>
        <taxon>Caerostris</taxon>
    </lineage>
</organism>
<evidence type="ECO:0000313" key="2">
    <source>
        <dbReference type="EMBL" id="GIX69907.1"/>
    </source>
</evidence>
<proteinExistence type="predicted"/>
<name>A0AAV4MBQ3_CAEEX</name>
<comment type="caution">
    <text evidence="2">The sequence shown here is derived from an EMBL/GenBank/DDBJ whole genome shotgun (WGS) entry which is preliminary data.</text>
</comment>
<sequence length="159" mass="17898">MNPFAEKKKKKVKTDPPSNADKDSSLRCERKEQRYNPNRKKNLFMSCMGLKTEYVDLVATAKNAILPLGSTYLHNPERLFIPAVPKTPSENQRLRKLIAGVDEGFPFARLLKSTLFATKIVLKVKKMHPSVSAAAPKEAKIPIFASSSSHDRSMFTIEH</sequence>
<dbReference type="AlphaFoldDB" id="A0AAV4MBQ3"/>
<protein>
    <submittedName>
        <fullName evidence="2">Uncharacterized protein</fullName>
    </submittedName>
</protein>
<keyword evidence="3" id="KW-1185">Reference proteome</keyword>
<evidence type="ECO:0000313" key="3">
    <source>
        <dbReference type="Proteomes" id="UP001054945"/>
    </source>
</evidence>
<reference evidence="2 3" key="1">
    <citation type="submission" date="2021-06" db="EMBL/GenBank/DDBJ databases">
        <title>Caerostris extrusa draft genome.</title>
        <authorList>
            <person name="Kono N."/>
            <person name="Arakawa K."/>
        </authorList>
    </citation>
    <scope>NUCLEOTIDE SEQUENCE [LARGE SCALE GENOMIC DNA]</scope>
</reference>
<gene>
    <name evidence="2" type="ORF">CEXT_58201</name>
</gene>
<feature type="region of interest" description="Disordered" evidence="1">
    <location>
        <begin position="1"/>
        <end position="28"/>
    </location>
</feature>
<evidence type="ECO:0000256" key="1">
    <source>
        <dbReference type="SAM" id="MobiDB-lite"/>
    </source>
</evidence>